<feature type="compositionally biased region" description="Basic and acidic residues" evidence="1">
    <location>
        <begin position="1105"/>
        <end position="1115"/>
    </location>
</feature>
<feature type="compositionally biased region" description="Basic and acidic residues" evidence="1">
    <location>
        <begin position="1394"/>
        <end position="1404"/>
    </location>
</feature>
<feature type="compositionally biased region" description="Basic and acidic residues" evidence="1">
    <location>
        <begin position="1229"/>
        <end position="1242"/>
    </location>
</feature>
<reference evidence="2" key="1">
    <citation type="submission" date="2022-10" db="EMBL/GenBank/DDBJ databases">
        <authorList>
            <person name="Chen Y."/>
            <person name="Dougan E. K."/>
            <person name="Chan C."/>
            <person name="Rhodes N."/>
            <person name="Thang M."/>
        </authorList>
    </citation>
    <scope>NUCLEOTIDE SEQUENCE</scope>
</reference>
<dbReference type="EMBL" id="CAMXCT020000101">
    <property type="protein sequence ID" value="CAL1127192.1"/>
    <property type="molecule type" value="Genomic_DNA"/>
</dbReference>
<feature type="compositionally biased region" description="Low complexity" evidence="1">
    <location>
        <begin position="1382"/>
        <end position="1393"/>
    </location>
</feature>
<feature type="compositionally biased region" description="Polar residues" evidence="1">
    <location>
        <begin position="1409"/>
        <end position="1421"/>
    </location>
</feature>
<feature type="compositionally biased region" description="Low complexity" evidence="1">
    <location>
        <begin position="1444"/>
        <end position="1455"/>
    </location>
</feature>
<evidence type="ECO:0000313" key="2">
    <source>
        <dbReference type="EMBL" id="CAI3973817.1"/>
    </source>
</evidence>
<feature type="compositionally biased region" description="Low complexity" evidence="1">
    <location>
        <begin position="776"/>
        <end position="790"/>
    </location>
</feature>
<dbReference type="EMBL" id="CAMXCT030000101">
    <property type="protein sequence ID" value="CAL4761129.1"/>
    <property type="molecule type" value="Genomic_DNA"/>
</dbReference>
<feature type="compositionally biased region" description="Polar residues" evidence="1">
    <location>
        <begin position="1565"/>
        <end position="1582"/>
    </location>
</feature>
<evidence type="ECO:0000256" key="1">
    <source>
        <dbReference type="SAM" id="MobiDB-lite"/>
    </source>
</evidence>
<feature type="compositionally biased region" description="Low complexity" evidence="1">
    <location>
        <begin position="1196"/>
        <end position="1207"/>
    </location>
</feature>
<protein>
    <submittedName>
        <fullName evidence="3">Repetin</fullName>
    </submittedName>
</protein>
<sequence>MCFCLGLVELTVALRPNMDSNITDEDGGPCKDRLKADPGEFRIGGLEFYSCMLNGKGLPLNECGHYFAYLKEIDGYAACQPFQDTKNHGRIEFSTCALMRKNYVQGYKPRPAPIPCGDKDDPIKTMTQRLRDLAQPKCKKVLCRIAQEGSWKTMGSGKDKDWPKKAGAMDSGYKVTAEKKCTVKYEGMQLIDIDKLFDNLVTQDAKGRAQLRLSNAVQRRHDSAGLARGRYDRQGPTALEQTGRAQLRLSNAVQRRHDDRRVSHSLTMSQAVSDLGSQSFDPMWEEARADACDCVGPDWFFQSPVSLPAIWSTKSEWPRGANVYVAMPCHAQQNKQSLSCDDALQAWPTGVLAEQERKEAEQEAVVLKKFLGVGLGPVASCLSRGSEEHVDEASAFQHSDFISWSIVMGAEKEISELNDRVGQLQTQNAYLASRQSDAYLVSWVVELGPRLLGGFKLASFEFQIFRIESKKESTELFSRRTWGLALPKLAEQEGQVLEDCEDCLRLPQYALRGEASTLDCLPGIDGQEEEKASLKARLRDEIDSFEEKAISDESFMNYEEFSGSQTLLKGQMNRQKGATALSKRLPPLSQTWYSSPAPYTEDVRTKRKLLPKLLAKVVGPLASDATPRTPRAWRSNGDDATERLSRPKSCPDLKRSTHGAHGGRRDTGIAAWHRSRVTQIFGGEAAPKHQMPLGTVHFSGEGGVRRRLGKSVEALTLGFAVGVEPPAATLPPKSDETKPRRVVSMERIRALAEPKRKKPWKVSSTSISTDAEPDDAVPQAPEAAPEAVPEAVPAAGKTSVLALTVYRDEIDDDVWPQIVKSPVKVVFGILKSQGLDLRPTTSPWGRSWRADAVKTLPETSTSLQFFIRTPVAQVKECLRLSGLKGVYAVLKTEERRTDTAYAVVWLDLPLRELRVSAASLKTSMGLVRINKTSKISRGIRFHADDFDEPYKQLKPAAIPATHISVKAVAKLSPTPVGATFESVTGQSTSLGSRSSVFYVYSCLDVCLRHRAKAKAAPASTLAAPGTLETPGATSPSASAVISPVSAKTEKSVAFDTRSPKSGTSATPTSHAKTERSGRSAASKAKTEQSEYVSNFEDVTPTSNAKTEKSEAKTEPSEYDFEEATPTSHAKTEKSAAATEKSGASRAKTEQSEYVSNFEDATPTSNAKTEKSGAKTERSEYEFEEATPTSHAKTEKSAAATEKSAASRAKTEQSEYVSNFEDATPTSNAKTEKSGAKTERSEYEFDEATPTSHAKTEKSAAATEKSAASRAKTEQSEYVSNFEDATPTSNAKTEKSGAKTERSEYDFEEATPTSHAKTEKSAAATEKSAASRAKTEQSEHVSNFEDATPTSNAKTEKSGAKTERSEYEFEEATPTSHAKTEKSAAATEKSAASRAKTEQSEHVSNFEDATPTSNAKTENSGAKTEPSEYEFEEATPTSHAKTEKSAAATEKSAASRAKTEQSEYVSNFEDATPTSNAKTEKSGAKTERSEYDFEEATPTSHVKTEKSAAATEKSGVGRDPLLRVQTEQSEYGFEEATPTSNAKTEKSGAPRTEHSEYDDFEEETPTSHSASDFEASPTNNAGK</sequence>
<dbReference type="EMBL" id="CAMXCT010000101">
    <property type="protein sequence ID" value="CAI3973817.1"/>
    <property type="molecule type" value="Genomic_DNA"/>
</dbReference>
<feature type="compositionally biased region" description="Basic and acidic residues" evidence="1">
    <location>
        <begin position="1353"/>
        <end position="1366"/>
    </location>
</feature>
<feature type="region of interest" description="Disordered" evidence="1">
    <location>
        <begin position="1017"/>
        <end position="1582"/>
    </location>
</feature>
<feature type="compositionally biased region" description="Basic and acidic residues" evidence="1">
    <location>
        <begin position="1332"/>
        <end position="1342"/>
    </location>
</feature>
<feature type="compositionally biased region" description="Basic and acidic residues" evidence="1">
    <location>
        <begin position="1542"/>
        <end position="1556"/>
    </location>
</feature>
<evidence type="ECO:0000313" key="4">
    <source>
        <dbReference type="Proteomes" id="UP001152797"/>
    </source>
</evidence>
<proteinExistence type="predicted"/>
<feature type="compositionally biased region" description="Basic and acidic residues" evidence="1">
    <location>
        <begin position="1477"/>
        <end position="1490"/>
    </location>
</feature>
<feature type="region of interest" description="Disordered" evidence="1">
    <location>
        <begin position="754"/>
        <end position="790"/>
    </location>
</feature>
<feature type="compositionally biased region" description="Low complexity" evidence="1">
    <location>
        <begin position="1017"/>
        <end position="1046"/>
    </location>
</feature>
<gene>
    <name evidence="2" type="ORF">C1SCF055_LOCUS2271</name>
</gene>
<comment type="caution">
    <text evidence="2">The sequence shown here is derived from an EMBL/GenBank/DDBJ whole genome shotgun (WGS) entry which is preliminary data.</text>
</comment>
<feature type="compositionally biased region" description="Basic and acidic residues" evidence="1">
    <location>
        <begin position="1291"/>
        <end position="1304"/>
    </location>
</feature>
<feature type="compositionally biased region" description="Low complexity" evidence="1">
    <location>
        <begin position="1258"/>
        <end position="1269"/>
    </location>
</feature>
<name>A0A9P1BI25_9DINO</name>
<organism evidence="2">
    <name type="scientific">Cladocopium goreaui</name>
    <dbReference type="NCBI Taxonomy" id="2562237"/>
    <lineage>
        <taxon>Eukaryota</taxon>
        <taxon>Sar</taxon>
        <taxon>Alveolata</taxon>
        <taxon>Dinophyceae</taxon>
        <taxon>Suessiales</taxon>
        <taxon>Symbiodiniaceae</taxon>
        <taxon>Cladocopium</taxon>
    </lineage>
</organism>
<dbReference type="OrthoDB" id="10689027at2759"/>
<accession>A0A9P1BI25</accession>
<feature type="compositionally biased region" description="Low complexity" evidence="1">
    <location>
        <begin position="1320"/>
        <end position="1331"/>
    </location>
</feature>
<keyword evidence="4" id="KW-1185">Reference proteome</keyword>
<feature type="compositionally biased region" description="Basic and acidic residues" evidence="1">
    <location>
        <begin position="1167"/>
        <end position="1180"/>
    </location>
</feature>
<feature type="compositionally biased region" description="Polar residues" evidence="1">
    <location>
        <begin position="1059"/>
        <end position="1070"/>
    </location>
</feature>
<dbReference type="Proteomes" id="UP001152797">
    <property type="component" value="Unassembled WGS sequence"/>
</dbReference>
<reference evidence="3 4" key="2">
    <citation type="submission" date="2024-05" db="EMBL/GenBank/DDBJ databases">
        <authorList>
            <person name="Chen Y."/>
            <person name="Shah S."/>
            <person name="Dougan E. K."/>
            <person name="Thang M."/>
            <person name="Chan C."/>
        </authorList>
    </citation>
    <scope>NUCLEOTIDE SEQUENCE [LARGE SCALE GENOMIC DNA]</scope>
</reference>
<evidence type="ECO:0000313" key="3">
    <source>
        <dbReference type="EMBL" id="CAL4761129.1"/>
    </source>
</evidence>
<feature type="compositionally biased region" description="Basic and acidic residues" evidence="1">
    <location>
        <begin position="636"/>
        <end position="655"/>
    </location>
</feature>
<feature type="region of interest" description="Disordered" evidence="1">
    <location>
        <begin position="624"/>
        <end position="666"/>
    </location>
</feature>